<dbReference type="InterPro" id="IPR036379">
    <property type="entry name" value="A-amylase_inhib_sf"/>
</dbReference>
<reference evidence="4 5" key="1">
    <citation type="submission" date="2024-06" db="EMBL/GenBank/DDBJ databases">
        <title>The Natural Products Discovery Center: Release of the First 8490 Sequenced Strains for Exploring Actinobacteria Biosynthetic Diversity.</title>
        <authorList>
            <person name="Kalkreuter E."/>
            <person name="Kautsar S.A."/>
            <person name="Yang D."/>
            <person name="Bader C.D."/>
            <person name="Teijaro C.N."/>
            <person name="Fluegel L."/>
            <person name="Davis C.M."/>
            <person name="Simpson J.R."/>
            <person name="Lauterbach L."/>
            <person name="Steele A.D."/>
            <person name="Gui C."/>
            <person name="Meng S."/>
            <person name="Li G."/>
            <person name="Viehrig K."/>
            <person name="Ye F."/>
            <person name="Su P."/>
            <person name="Kiefer A.F."/>
            <person name="Nichols A."/>
            <person name="Cepeda A.J."/>
            <person name="Yan W."/>
            <person name="Fan B."/>
            <person name="Jiang Y."/>
            <person name="Adhikari A."/>
            <person name="Zheng C.-J."/>
            <person name="Schuster L."/>
            <person name="Cowan T.M."/>
            <person name="Smanski M.J."/>
            <person name="Chevrette M.G."/>
            <person name="De Carvalho L.P.S."/>
            <person name="Shen B."/>
        </authorList>
    </citation>
    <scope>NUCLEOTIDE SEQUENCE [LARGE SCALE GENOMIC DNA]</scope>
    <source>
        <strain evidence="4 5">NPDC001166</strain>
    </source>
</reference>
<dbReference type="Gene3D" id="2.60.40.20">
    <property type="entry name" value="Alpha-amylase inhibitor"/>
    <property type="match status" value="1"/>
</dbReference>
<proteinExistence type="predicted"/>
<name>A0ABV1UAX4_9ACTN</name>
<comment type="function">
    <text evidence="3">Inhibits mammalian alpha-amylases specifically but has no action on plant and microbial alpha-amylases.</text>
</comment>
<evidence type="ECO:0000256" key="2">
    <source>
        <dbReference type="ARBA" id="ARBA00023157"/>
    </source>
</evidence>
<evidence type="ECO:0000313" key="4">
    <source>
        <dbReference type="EMBL" id="MER6430440.1"/>
    </source>
</evidence>
<protein>
    <recommendedName>
        <fullName evidence="3">Alpha-amylase inhibitor</fullName>
    </recommendedName>
</protein>
<keyword evidence="2" id="KW-1015">Disulfide bond</keyword>
<comment type="caution">
    <text evidence="4">The sequence shown here is derived from an EMBL/GenBank/DDBJ whole genome shotgun (WGS) entry which is preliminary data.</text>
</comment>
<dbReference type="Proteomes" id="UP001470023">
    <property type="component" value="Unassembled WGS sequence"/>
</dbReference>
<evidence type="ECO:0000256" key="3">
    <source>
        <dbReference type="PIRNR" id="PIRNR001658"/>
    </source>
</evidence>
<dbReference type="Pfam" id="PF01356">
    <property type="entry name" value="A_amylase_inhib"/>
    <property type="match status" value="1"/>
</dbReference>
<sequence length="91" mass="9459">MSLMLPFALAEPASARSESPEPAPACVAMYESWRYTQAANDCADTVALKVVYQDGATGPCHTLPPGAISTVGEGYLGLHGHADHLAVCALD</sequence>
<keyword evidence="1 3" id="KW-0022">Alpha-amylase inhibitor</keyword>
<dbReference type="SUPFAM" id="SSF49498">
    <property type="entry name" value="alpha-Amylase inhibitor tendamistat"/>
    <property type="match status" value="1"/>
</dbReference>
<keyword evidence="5" id="KW-1185">Reference proteome</keyword>
<dbReference type="InterPro" id="IPR000833">
    <property type="entry name" value="A-amylase_inhib"/>
</dbReference>
<organism evidence="4 5">
    <name type="scientific">Streptomyces sp. 900105245</name>
    <dbReference type="NCBI Taxonomy" id="3154379"/>
    <lineage>
        <taxon>Bacteria</taxon>
        <taxon>Bacillati</taxon>
        <taxon>Actinomycetota</taxon>
        <taxon>Actinomycetes</taxon>
        <taxon>Kitasatosporales</taxon>
        <taxon>Streptomycetaceae</taxon>
        <taxon>Streptomyces</taxon>
    </lineage>
</organism>
<gene>
    <name evidence="4" type="ORF">ABT272_22260</name>
</gene>
<evidence type="ECO:0000256" key="1">
    <source>
        <dbReference type="ARBA" id="ARBA00022579"/>
    </source>
</evidence>
<evidence type="ECO:0000313" key="5">
    <source>
        <dbReference type="Proteomes" id="UP001470023"/>
    </source>
</evidence>
<accession>A0ABV1UAX4</accession>
<dbReference type="SMART" id="SM00783">
    <property type="entry name" value="A_amylase_inhib"/>
    <property type="match status" value="1"/>
</dbReference>
<dbReference type="RefSeq" id="WP_351945155.1">
    <property type="nucleotide sequence ID" value="NZ_JBEOZW010000017.1"/>
</dbReference>
<dbReference type="EMBL" id="JBEPAZ010000019">
    <property type="protein sequence ID" value="MER6430440.1"/>
    <property type="molecule type" value="Genomic_DNA"/>
</dbReference>
<dbReference type="PIRSF" id="PIRSF001658">
    <property type="entry name" value="Amylase_inhib"/>
    <property type="match status" value="1"/>
</dbReference>